<reference evidence="2" key="1">
    <citation type="submission" date="2025-08" db="UniProtKB">
        <authorList>
            <consortium name="Ensembl"/>
        </authorList>
    </citation>
    <scope>IDENTIFICATION</scope>
</reference>
<sequence>MRPLPRNTKILFFAKHCTEPYVQIITVHETKQWQSVCSSEEEEPHGDDLEDLLLPELIDRSDLLGEIQCQKLANHLPARTQGNPWRLAYSTAVHGTSLRTLYRYLSSLDSPVLLVIKDMGNQVFGAFSSHPFRVSSCCYGTGETFLFSFSPDLKVFRWSGENSYFVRGHWDSLQIGAGGGCFGLWLDADLCRGSSFPCQTFNNQPLSSKKDFTVQDLEVWTFSSREI</sequence>
<dbReference type="Proteomes" id="UP000261540">
    <property type="component" value="Unplaced"/>
</dbReference>
<evidence type="ECO:0000313" key="3">
    <source>
        <dbReference type="Proteomes" id="UP000261540"/>
    </source>
</evidence>
<protein>
    <submittedName>
        <fullName evidence="2">Nuclear receptor coactivator 7</fullName>
    </submittedName>
</protein>
<name>A0A3B3SS00_9TELE</name>
<evidence type="ECO:0000313" key="2">
    <source>
        <dbReference type="Ensembl" id="ENSPKIP00000033108.1"/>
    </source>
</evidence>
<accession>A0A3B3SS00</accession>
<reference evidence="2" key="2">
    <citation type="submission" date="2025-09" db="UniProtKB">
        <authorList>
            <consortium name="Ensembl"/>
        </authorList>
    </citation>
    <scope>IDENTIFICATION</scope>
</reference>
<dbReference type="GO" id="GO:0006979">
    <property type="term" value="P:response to oxidative stress"/>
    <property type="evidence" value="ECO:0007669"/>
    <property type="project" value="TreeGrafter"/>
</dbReference>
<dbReference type="RefSeq" id="XP_023661965.1">
    <property type="nucleotide sequence ID" value="XM_023806197.2"/>
</dbReference>
<feature type="domain" description="TLDc" evidence="1">
    <location>
        <begin position="62"/>
        <end position="223"/>
    </location>
</feature>
<organism evidence="2 3">
    <name type="scientific">Paramormyrops kingsleyae</name>
    <dbReference type="NCBI Taxonomy" id="1676925"/>
    <lineage>
        <taxon>Eukaryota</taxon>
        <taxon>Metazoa</taxon>
        <taxon>Chordata</taxon>
        <taxon>Craniata</taxon>
        <taxon>Vertebrata</taxon>
        <taxon>Euteleostomi</taxon>
        <taxon>Actinopterygii</taxon>
        <taxon>Neopterygii</taxon>
        <taxon>Teleostei</taxon>
        <taxon>Osteoglossocephala</taxon>
        <taxon>Osteoglossomorpha</taxon>
        <taxon>Osteoglossiformes</taxon>
        <taxon>Mormyridae</taxon>
        <taxon>Paramormyrops</taxon>
    </lineage>
</organism>
<dbReference type="InterPro" id="IPR006571">
    <property type="entry name" value="TLDc_dom"/>
</dbReference>
<proteinExistence type="predicted"/>
<dbReference type="SMART" id="SM00584">
    <property type="entry name" value="TLDc"/>
    <property type="match status" value="1"/>
</dbReference>
<dbReference type="Pfam" id="PF07534">
    <property type="entry name" value="TLD"/>
    <property type="match status" value="1"/>
</dbReference>
<dbReference type="Ensembl" id="ENSPKIT00000013992.1">
    <property type="protein sequence ID" value="ENSPKIP00000033108.1"/>
    <property type="gene ID" value="ENSPKIG00000012940.1"/>
</dbReference>
<dbReference type="GO" id="GO:0006357">
    <property type="term" value="P:regulation of transcription by RNA polymerase II"/>
    <property type="evidence" value="ECO:0007669"/>
    <property type="project" value="TreeGrafter"/>
</dbReference>
<dbReference type="GeneID" id="111840884"/>
<dbReference type="CTD" id="792958"/>
<dbReference type="PROSITE" id="PS51886">
    <property type="entry name" value="TLDC"/>
    <property type="match status" value="1"/>
</dbReference>
<evidence type="ECO:0000259" key="1">
    <source>
        <dbReference type="PROSITE" id="PS51886"/>
    </source>
</evidence>
<dbReference type="GeneTree" id="ENSGT00940000155141"/>
<keyword evidence="3" id="KW-1185">Reference proteome</keyword>
<dbReference type="PANTHER" id="PTHR23354:SF68">
    <property type="entry name" value="NUCLEAR RECEPTOR COACTIVATOR 7"/>
    <property type="match status" value="1"/>
</dbReference>
<dbReference type="AlphaFoldDB" id="A0A3B3SS00"/>
<dbReference type="PANTHER" id="PTHR23354">
    <property type="entry name" value="NUCLEOLAR PROTEIN 7/ESTROGEN RECEPTOR COACTIVATOR-RELATED"/>
    <property type="match status" value="1"/>
</dbReference>
<dbReference type="GO" id="GO:0005634">
    <property type="term" value="C:nucleus"/>
    <property type="evidence" value="ECO:0007669"/>
    <property type="project" value="TreeGrafter"/>
</dbReference>